<proteinExistence type="predicted"/>
<gene>
    <name evidence="2" type="ORF">PHMEG_00014413</name>
</gene>
<evidence type="ECO:0000313" key="2">
    <source>
        <dbReference type="EMBL" id="OWZ12429.1"/>
    </source>
</evidence>
<sequence>MLRSYLSQREAWTILDGIEVLVDHASEDEAKRFAMKNALARDALLRGVLVKNATKISMLSSARTSRKKADNTSEDTKVMQVKAKQQISGGKRRRPWKQNNTGNGKKKFNGKTGDSVETRTCYFCKCQVI</sequence>
<evidence type="ECO:0000256" key="1">
    <source>
        <dbReference type="SAM" id="MobiDB-lite"/>
    </source>
</evidence>
<dbReference type="AlphaFoldDB" id="A0A225W5I0"/>
<dbReference type="EMBL" id="NBNE01001850">
    <property type="protein sequence ID" value="OWZ12429.1"/>
    <property type="molecule type" value="Genomic_DNA"/>
</dbReference>
<reference evidence="3" key="1">
    <citation type="submission" date="2017-03" db="EMBL/GenBank/DDBJ databases">
        <title>Phytopthora megakarya and P. palmivora, two closely related causual agents of cacao black pod achieved similar genome size and gene model numbers by different mechanisms.</title>
        <authorList>
            <person name="Ali S."/>
            <person name="Shao J."/>
            <person name="Larry D.J."/>
            <person name="Kronmiller B."/>
            <person name="Shen D."/>
            <person name="Strem M.D."/>
            <person name="Melnick R.L."/>
            <person name="Guiltinan M.J."/>
            <person name="Tyler B.M."/>
            <person name="Meinhardt L.W."/>
            <person name="Bailey B.A."/>
        </authorList>
    </citation>
    <scope>NUCLEOTIDE SEQUENCE [LARGE SCALE GENOMIC DNA]</scope>
    <source>
        <strain evidence="3">zdho120</strain>
    </source>
</reference>
<dbReference type="Proteomes" id="UP000198211">
    <property type="component" value="Unassembled WGS sequence"/>
</dbReference>
<feature type="compositionally biased region" description="Basic and acidic residues" evidence="1">
    <location>
        <begin position="67"/>
        <end position="77"/>
    </location>
</feature>
<evidence type="ECO:0000313" key="3">
    <source>
        <dbReference type="Proteomes" id="UP000198211"/>
    </source>
</evidence>
<comment type="caution">
    <text evidence="2">The sequence shown here is derived from an EMBL/GenBank/DDBJ whole genome shotgun (WGS) entry which is preliminary data.</text>
</comment>
<dbReference type="OrthoDB" id="133914at2759"/>
<feature type="region of interest" description="Disordered" evidence="1">
    <location>
        <begin position="61"/>
        <end position="111"/>
    </location>
</feature>
<protein>
    <submittedName>
        <fullName evidence="2">Uncharacterized protein</fullName>
    </submittedName>
</protein>
<organism evidence="2 3">
    <name type="scientific">Phytophthora megakarya</name>
    <dbReference type="NCBI Taxonomy" id="4795"/>
    <lineage>
        <taxon>Eukaryota</taxon>
        <taxon>Sar</taxon>
        <taxon>Stramenopiles</taxon>
        <taxon>Oomycota</taxon>
        <taxon>Peronosporomycetes</taxon>
        <taxon>Peronosporales</taxon>
        <taxon>Peronosporaceae</taxon>
        <taxon>Phytophthora</taxon>
    </lineage>
</organism>
<name>A0A225W5I0_9STRA</name>
<keyword evidence="3" id="KW-1185">Reference proteome</keyword>
<accession>A0A225W5I0</accession>